<gene>
    <name evidence="3" type="ORF">STAS_17904</name>
</gene>
<dbReference type="Proteomes" id="UP000325081">
    <property type="component" value="Unassembled WGS sequence"/>
</dbReference>
<comment type="caution">
    <text evidence="3">The sequence shown here is derived from an EMBL/GenBank/DDBJ whole genome shotgun (WGS) entry which is preliminary data.</text>
</comment>
<feature type="domain" description="DUF1985" evidence="2">
    <location>
        <begin position="125"/>
        <end position="251"/>
    </location>
</feature>
<evidence type="ECO:0000259" key="2">
    <source>
        <dbReference type="Pfam" id="PF09331"/>
    </source>
</evidence>
<feature type="compositionally biased region" description="Basic residues" evidence="1">
    <location>
        <begin position="1"/>
        <end position="12"/>
    </location>
</feature>
<dbReference type="Pfam" id="PF09331">
    <property type="entry name" value="DUF1985"/>
    <property type="match status" value="1"/>
</dbReference>
<feature type="compositionally biased region" description="Acidic residues" evidence="1">
    <location>
        <begin position="346"/>
        <end position="371"/>
    </location>
</feature>
<keyword evidence="4" id="KW-1185">Reference proteome</keyword>
<evidence type="ECO:0000256" key="1">
    <source>
        <dbReference type="SAM" id="MobiDB-lite"/>
    </source>
</evidence>
<dbReference type="AlphaFoldDB" id="A0A5A7Q7F7"/>
<dbReference type="PANTHER" id="PTHR48449:SF1">
    <property type="entry name" value="DUF1985 DOMAIN-CONTAINING PROTEIN"/>
    <property type="match status" value="1"/>
</dbReference>
<protein>
    <recommendedName>
        <fullName evidence="2">DUF1985 domain-containing protein</fullName>
    </recommendedName>
</protein>
<dbReference type="OrthoDB" id="913743at2759"/>
<evidence type="ECO:0000313" key="4">
    <source>
        <dbReference type="Proteomes" id="UP000325081"/>
    </source>
</evidence>
<dbReference type="InterPro" id="IPR015410">
    <property type="entry name" value="DUF1985"/>
</dbReference>
<feature type="region of interest" description="Disordered" evidence="1">
    <location>
        <begin position="328"/>
        <end position="385"/>
    </location>
</feature>
<reference evidence="4" key="1">
    <citation type="journal article" date="2019" name="Curr. Biol.">
        <title>Genome Sequence of Striga asiatica Provides Insight into the Evolution of Plant Parasitism.</title>
        <authorList>
            <person name="Yoshida S."/>
            <person name="Kim S."/>
            <person name="Wafula E.K."/>
            <person name="Tanskanen J."/>
            <person name="Kim Y.M."/>
            <person name="Honaas L."/>
            <person name="Yang Z."/>
            <person name="Spallek T."/>
            <person name="Conn C.E."/>
            <person name="Ichihashi Y."/>
            <person name="Cheong K."/>
            <person name="Cui S."/>
            <person name="Der J.P."/>
            <person name="Gundlach H."/>
            <person name="Jiao Y."/>
            <person name="Hori C."/>
            <person name="Ishida J.K."/>
            <person name="Kasahara H."/>
            <person name="Kiba T."/>
            <person name="Kim M.S."/>
            <person name="Koo N."/>
            <person name="Laohavisit A."/>
            <person name="Lee Y.H."/>
            <person name="Lumba S."/>
            <person name="McCourt P."/>
            <person name="Mortimer J.C."/>
            <person name="Mutuku J.M."/>
            <person name="Nomura T."/>
            <person name="Sasaki-Sekimoto Y."/>
            <person name="Seto Y."/>
            <person name="Wang Y."/>
            <person name="Wakatake T."/>
            <person name="Sakakibara H."/>
            <person name="Demura T."/>
            <person name="Yamaguchi S."/>
            <person name="Yoneyama K."/>
            <person name="Manabe R.I."/>
            <person name="Nelson D.C."/>
            <person name="Schulman A.H."/>
            <person name="Timko M.P."/>
            <person name="dePamphilis C.W."/>
            <person name="Choi D."/>
            <person name="Shirasu K."/>
        </authorList>
    </citation>
    <scope>NUCLEOTIDE SEQUENCE [LARGE SCALE GENOMIC DNA]</scope>
    <source>
        <strain evidence="4">cv. UVA1</strain>
    </source>
</reference>
<name>A0A5A7Q7F7_STRAF</name>
<organism evidence="3 4">
    <name type="scientific">Striga asiatica</name>
    <name type="common">Asiatic witchweed</name>
    <name type="synonym">Buchnera asiatica</name>
    <dbReference type="NCBI Taxonomy" id="4170"/>
    <lineage>
        <taxon>Eukaryota</taxon>
        <taxon>Viridiplantae</taxon>
        <taxon>Streptophyta</taxon>
        <taxon>Embryophyta</taxon>
        <taxon>Tracheophyta</taxon>
        <taxon>Spermatophyta</taxon>
        <taxon>Magnoliopsida</taxon>
        <taxon>eudicotyledons</taxon>
        <taxon>Gunneridae</taxon>
        <taxon>Pentapetalae</taxon>
        <taxon>asterids</taxon>
        <taxon>lamiids</taxon>
        <taxon>Lamiales</taxon>
        <taxon>Orobanchaceae</taxon>
        <taxon>Buchnereae</taxon>
        <taxon>Striga</taxon>
    </lineage>
</organism>
<accession>A0A5A7Q7F7</accession>
<sequence>MKGNMRKPRMAKRGPAAWTAGSSPKMRGIKVSFLAEIVGAVVVGSSAVCGGTKKEYAFDIPSKCKAVVTNRCNLNVVSDVLDNLDKAHKKRFVKSCFRPLVNIPELILSSQVVHQVLRRTLKASENDKDAVWFRFGENEVRFGLQEFCLVTGFKIAADDENAYEVPKNNSSLLQLFKKKRGKIKRSDLLEEFHKVKDAEAKYKLGLVTVLEHVVLSAECETLVDERWFDLVEDLEKFNSYPWGNLSYQQTIWAFKALPDLGREFAEKKIGFLIPRMYGWKIDKQCRGEQLNTFFDRAEIEVRRTLELSSYEVKSSYLNELGIIAKEVDSARQDEDEEGTATKVEEEGNDDDDVVDDEEEKEDEEEEEEEENASQRDPPQPHVLDEEKIAAIVRKVVKDEVRKVVKEDLGTDL</sequence>
<dbReference type="EMBL" id="BKCP01006071">
    <property type="protein sequence ID" value="GER41195.1"/>
    <property type="molecule type" value="Genomic_DNA"/>
</dbReference>
<feature type="region of interest" description="Disordered" evidence="1">
    <location>
        <begin position="1"/>
        <end position="22"/>
    </location>
</feature>
<proteinExistence type="predicted"/>
<evidence type="ECO:0000313" key="3">
    <source>
        <dbReference type="EMBL" id="GER41195.1"/>
    </source>
</evidence>
<dbReference type="PANTHER" id="PTHR48449">
    <property type="entry name" value="DUF1985 DOMAIN-CONTAINING PROTEIN"/>
    <property type="match status" value="1"/>
</dbReference>